<dbReference type="CDD" id="cd16037">
    <property type="entry name" value="sulfatase_like"/>
    <property type="match status" value="1"/>
</dbReference>
<dbReference type="EMBL" id="JBHSEP010000002">
    <property type="protein sequence ID" value="MFC4597503.1"/>
    <property type="molecule type" value="Genomic_DNA"/>
</dbReference>
<comment type="similarity">
    <text evidence="1">Belongs to the sulfatase family.</text>
</comment>
<comment type="caution">
    <text evidence="5">The sequence shown here is derived from an EMBL/GenBank/DDBJ whole genome shotgun (WGS) entry which is preliminary data.</text>
</comment>
<dbReference type="InterPro" id="IPR024607">
    <property type="entry name" value="Sulfatase_CS"/>
</dbReference>
<proteinExistence type="inferred from homology"/>
<feature type="compositionally biased region" description="Basic and acidic residues" evidence="3">
    <location>
        <begin position="449"/>
        <end position="461"/>
    </location>
</feature>
<dbReference type="InterPro" id="IPR000917">
    <property type="entry name" value="Sulfatase_N"/>
</dbReference>
<feature type="region of interest" description="Disordered" evidence="3">
    <location>
        <begin position="449"/>
        <end position="472"/>
    </location>
</feature>
<dbReference type="PANTHER" id="PTHR46615">
    <property type="entry name" value="ARYLSULFATASE K"/>
    <property type="match status" value="1"/>
</dbReference>
<evidence type="ECO:0000256" key="3">
    <source>
        <dbReference type="SAM" id="MobiDB-lite"/>
    </source>
</evidence>
<dbReference type="Proteomes" id="UP001596028">
    <property type="component" value="Unassembled WGS sequence"/>
</dbReference>
<evidence type="ECO:0000256" key="1">
    <source>
        <dbReference type="ARBA" id="ARBA00008779"/>
    </source>
</evidence>
<keyword evidence="2" id="KW-0378">Hydrolase</keyword>
<dbReference type="Pfam" id="PF00884">
    <property type="entry name" value="Sulfatase"/>
    <property type="match status" value="1"/>
</dbReference>
<dbReference type="RefSeq" id="WP_378092763.1">
    <property type="nucleotide sequence ID" value="NZ_JBHSEP010000002.1"/>
</dbReference>
<keyword evidence="6" id="KW-1185">Reference proteome</keyword>
<evidence type="ECO:0000256" key="2">
    <source>
        <dbReference type="ARBA" id="ARBA00022801"/>
    </source>
</evidence>
<dbReference type="InterPro" id="IPR051849">
    <property type="entry name" value="GAG-degrading_sulfatase"/>
</dbReference>
<protein>
    <submittedName>
        <fullName evidence="5">Sulfatase-like hydrolase/transferase</fullName>
    </submittedName>
</protein>
<evidence type="ECO:0000313" key="5">
    <source>
        <dbReference type="EMBL" id="MFC4597503.1"/>
    </source>
</evidence>
<dbReference type="SUPFAM" id="SSF53649">
    <property type="entry name" value="Alkaline phosphatase-like"/>
    <property type="match status" value="1"/>
</dbReference>
<dbReference type="InterPro" id="IPR017850">
    <property type="entry name" value="Alkaline_phosphatase_core_sf"/>
</dbReference>
<dbReference type="Gene3D" id="3.40.720.10">
    <property type="entry name" value="Alkaline Phosphatase, subunit A"/>
    <property type="match status" value="1"/>
</dbReference>
<feature type="domain" description="Sulfatase N-terminal" evidence="4">
    <location>
        <begin position="2"/>
        <end position="326"/>
    </location>
</feature>
<gene>
    <name evidence="5" type="ORF">ACFO3S_04585</name>
</gene>
<reference evidence="6" key="1">
    <citation type="journal article" date="2019" name="Int. J. Syst. Evol. Microbiol.">
        <title>The Global Catalogue of Microorganisms (GCM) 10K type strain sequencing project: providing services to taxonomists for standard genome sequencing and annotation.</title>
        <authorList>
            <consortium name="The Broad Institute Genomics Platform"/>
            <consortium name="The Broad Institute Genome Sequencing Center for Infectious Disease"/>
            <person name="Wu L."/>
            <person name="Ma J."/>
        </authorList>
    </citation>
    <scope>NUCLEOTIDE SEQUENCE [LARGE SCALE GENOMIC DNA]</scope>
    <source>
        <strain evidence="6">CCUG 49571</strain>
    </source>
</reference>
<sequence>MIMSDEHSHQAMGCAGHPIVKTPVLDRLAQEGALFSNCYTPSPLCTPARASFFTGRYVHELGTWDNATPYDGRLTGISQHLHAHGESMTSFGKLDLHPNGIYEGLDATMSVPRVHAQVESCFRGERIDIGLEKRFDLMGYRDGECFDDKVRDKALAWLESRKGGSQPWVLYVGFMDPHFPFFAEKERWDQYEPLVTDIPETAKGPFTKLNEPLRQLRNHFRGDYAVDSLVRKAHIGYYALTARLDENVGAIWDKLKELEMEEDTLIIYTSDHGEQLGHHGLWWKCCMYEESVHVPLILKGPGVKKGSVVDAPVSLVDIFPTICDARGMAAPTNAAGSSLLPLARGDADPVRPDFAFSEYHAHGVPTGMYMIRWRQWKFVYYVGYAPQLFNLEEDPEEKNDLVPAAEGSPMLREVLVSCEERLRQLCDPEKVSERALRFQKNLKEKWGLKPDFSHPKVEEIPHPVSIDEAEVG</sequence>
<organism evidence="5 6">
    <name type="scientific">Cohnella hongkongensis</name>
    <dbReference type="NCBI Taxonomy" id="178337"/>
    <lineage>
        <taxon>Bacteria</taxon>
        <taxon>Bacillati</taxon>
        <taxon>Bacillota</taxon>
        <taxon>Bacilli</taxon>
        <taxon>Bacillales</taxon>
        <taxon>Paenibacillaceae</taxon>
        <taxon>Cohnella</taxon>
    </lineage>
</organism>
<dbReference type="PANTHER" id="PTHR46615:SF1">
    <property type="entry name" value="ARYLSULFATASE K"/>
    <property type="match status" value="1"/>
</dbReference>
<evidence type="ECO:0000313" key="6">
    <source>
        <dbReference type="Proteomes" id="UP001596028"/>
    </source>
</evidence>
<accession>A0ABV9F8Z4</accession>
<name>A0ABV9F8Z4_9BACL</name>
<dbReference type="PROSITE" id="PS00523">
    <property type="entry name" value="SULFATASE_1"/>
    <property type="match status" value="1"/>
</dbReference>
<evidence type="ECO:0000259" key="4">
    <source>
        <dbReference type="Pfam" id="PF00884"/>
    </source>
</evidence>